<feature type="signal peptide" evidence="7">
    <location>
        <begin position="1"/>
        <end position="23"/>
    </location>
</feature>
<keyword evidence="10" id="KW-1185">Reference proteome</keyword>
<dbReference type="AlphaFoldDB" id="A0A565C4L6"/>
<comment type="subcellular location">
    <subcellularLocation>
        <location evidence="1">Membrane</location>
        <topology evidence="1">Single-pass membrane protein</topology>
    </subcellularLocation>
</comment>
<evidence type="ECO:0000256" key="5">
    <source>
        <dbReference type="ARBA" id="ARBA00023136"/>
    </source>
</evidence>
<dbReference type="SUPFAM" id="SSF52833">
    <property type="entry name" value="Thioredoxin-like"/>
    <property type="match status" value="1"/>
</dbReference>
<dbReference type="InterPro" id="IPR013766">
    <property type="entry name" value="Thioredoxin_domain"/>
</dbReference>
<evidence type="ECO:0000256" key="1">
    <source>
        <dbReference type="ARBA" id="ARBA00004167"/>
    </source>
</evidence>
<evidence type="ECO:0000256" key="2">
    <source>
        <dbReference type="ARBA" id="ARBA00022692"/>
    </source>
</evidence>
<dbReference type="InterPro" id="IPR044606">
    <property type="entry name" value="APRL4/6"/>
</dbReference>
<dbReference type="OrthoDB" id="19690at2759"/>
<evidence type="ECO:0000256" key="7">
    <source>
        <dbReference type="SAM" id="SignalP"/>
    </source>
</evidence>
<evidence type="ECO:0000313" key="9">
    <source>
        <dbReference type="EMBL" id="VVB08604.1"/>
    </source>
</evidence>
<reference evidence="9" key="1">
    <citation type="submission" date="2019-07" db="EMBL/GenBank/DDBJ databases">
        <authorList>
            <person name="Dittberner H."/>
        </authorList>
    </citation>
    <scope>NUCLEOTIDE SEQUENCE [LARGE SCALE GENOMIC DNA]</scope>
</reference>
<feature type="domain" description="Thioredoxin" evidence="8">
    <location>
        <begin position="50"/>
        <end position="171"/>
    </location>
</feature>
<dbReference type="PANTHER" id="PTHR46854">
    <property type="entry name" value="5'-ADENYLYLSULFATE REDUCTASE-LIKE 4-RELATED"/>
    <property type="match status" value="1"/>
</dbReference>
<dbReference type="Pfam" id="PF00085">
    <property type="entry name" value="Thioredoxin"/>
    <property type="match status" value="1"/>
</dbReference>
<evidence type="ECO:0000313" key="10">
    <source>
        <dbReference type="Proteomes" id="UP000489600"/>
    </source>
</evidence>
<feature type="chain" id="PRO_5021704802" description="Thioredoxin domain-containing protein" evidence="7">
    <location>
        <begin position="24"/>
        <end position="306"/>
    </location>
</feature>
<dbReference type="GO" id="GO:0016020">
    <property type="term" value="C:membrane"/>
    <property type="evidence" value="ECO:0007669"/>
    <property type="project" value="UniProtKB-SubCell"/>
</dbReference>
<keyword evidence="4" id="KW-1133">Transmembrane helix</keyword>
<dbReference type="EMBL" id="CABITT030000006">
    <property type="protein sequence ID" value="VVB08604.1"/>
    <property type="molecule type" value="Genomic_DNA"/>
</dbReference>
<dbReference type="PROSITE" id="PS51352">
    <property type="entry name" value="THIOREDOXIN_2"/>
    <property type="match status" value="1"/>
</dbReference>
<dbReference type="Gene3D" id="3.40.30.10">
    <property type="entry name" value="Glutaredoxin"/>
    <property type="match status" value="1"/>
</dbReference>
<evidence type="ECO:0000256" key="3">
    <source>
        <dbReference type="ARBA" id="ARBA00022729"/>
    </source>
</evidence>
<keyword evidence="5" id="KW-0472">Membrane</keyword>
<dbReference type="InterPro" id="IPR036249">
    <property type="entry name" value="Thioredoxin-like_sf"/>
</dbReference>
<evidence type="ECO:0000256" key="6">
    <source>
        <dbReference type="ARBA" id="ARBA00023180"/>
    </source>
</evidence>
<evidence type="ECO:0000256" key="4">
    <source>
        <dbReference type="ARBA" id="ARBA00022989"/>
    </source>
</evidence>
<name>A0A565C4L6_9BRAS</name>
<dbReference type="Proteomes" id="UP000489600">
    <property type="component" value="Unassembled WGS sequence"/>
</dbReference>
<keyword evidence="2" id="KW-0812">Transmembrane</keyword>
<organism evidence="9 10">
    <name type="scientific">Arabis nemorensis</name>
    <dbReference type="NCBI Taxonomy" id="586526"/>
    <lineage>
        <taxon>Eukaryota</taxon>
        <taxon>Viridiplantae</taxon>
        <taxon>Streptophyta</taxon>
        <taxon>Embryophyta</taxon>
        <taxon>Tracheophyta</taxon>
        <taxon>Spermatophyta</taxon>
        <taxon>Magnoliopsida</taxon>
        <taxon>eudicotyledons</taxon>
        <taxon>Gunneridae</taxon>
        <taxon>Pentapetalae</taxon>
        <taxon>rosids</taxon>
        <taxon>malvids</taxon>
        <taxon>Brassicales</taxon>
        <taxon>Brassicaceae</taxon>
        <taxon>Arabideae</taxon>
        <taxon>Arabis</taxon>
    </lineage>
</organism>
<dbReference type="CDD" id="cd02999">
    <property type="entry name" value="PDI_a_ERp44_like"/>
    <property type="match status" value="1"/>
</dbReference>
<protein>
    <recommendedName>
        <fullName evidence="8">Thioredoxin domain-containing protein</fullName>
    </recommendedName>
</protein>
<evidence type="ECO:0000259" key="8">
    <source>
        <dbReference type="PROSITE" id="PS51352"/>
    </source>
</evidence>
<gene>
    <name evidence="9" type="ORF">ANE_LOCUS19048</name>
</gene>
<proteinExistence type="predicted"/>
<sequence length="306" mass="33890">MDKKKPISLFLFFFMNLTSSTLGTSSSICPSRSAKDYILGFRDPPNCPVSGYESASPRRRFVSVTEGDDRLLQIASDMIHENKCDHVALLFYASWCPFSRSFRPSFGLLSLFYSSIPHIAIEESSVRASTLSKYGVRGFPTIILFNSTMRIAYRGSRTLDSLVAFYSDVTGIETLDETSPGKNGWLTYFGNPNNTGPENCPVSWAKRSPENLFRQETYLALATVFVVLRLVHLISPTIIVLAKFTWRLVAQNMRLGNTVAMYLKEPCMSSNLQEGAMNARAWASKSLATVSIGDSSSSSRGVSASQ</sequence>
<accession>A0A565C4L6</accession>
<comment type="caution">
    <text evidence="9">The sequence shown here is derived from an EMBL/GenBank/DDBJ whole genome shotgun (WGS) entry which is preliminary data.</text>
</comment>
<keyword evidence="3 7" id="KW-0732">Signal</keyword>
<keyword evidence="6" id="KW-0325">Glycoprotein</keyword>
<dbReference type="PANTHER" id="PTHR46854:SF1">
    <property type="entry name" value="5'-ADENYLYLSULFATE REDUCTASE-LIKE 4-RELATED"/>
    <property type="match status" value="1"/>
</dbReference>